<evidence type="ECO:0000256" key="1">
    <source>
        <dbReference type="ARBA" id="ARBA00022603"/>
    </source>
</evidence>
<keyword evidence="3" id="KW-0949">S-adenosyl-L-methionine</keyword>
<dbReference type="GO" id="GO:0008757">
    <property type="term" value="F:S-adenosylmethionine-dependent methyltransferase activity"/>
    <property type="evidence" value="ECO:0007669"/>
    <property type="project" value="InterPro"/>
</dbReference>
<dbReference type="PANTHER" id="PTHR43464">
    <property type="entry name" value="METHYLTRANSFERASE"/>
    <property type="match status" value="1"/>
</dbReference>
<dbReference type="CDD" id="cd02440">
    <property type="entry name" value="AdoMet_MTases"/>
    <property type="match status" value="1"/>
</dbReference>
<organism evidence="5 6">
    <name type="scientific">Runella defluvii</name>
    <dbReference type="NCBI Taxonomy" id="370973"/>
    <lineage>
        <taxon>Bacteria</taxon>
        <taxon>Pseudomonadati</taxon>
        <taxon>Bacteroidota</taxon>
        <taxon>Cytophagia</taxon>
        <taxon>Cytophagales</taxon>
        <taxon>Spirosomataceae</taxon>
        <taxon>Runella</taxon>
    </lineage>
</organism>
<dbReference type="InterPro" id="IPR013216">
    <property type="entry name" value="Methyltransf_11"/>
</dbReference>
<evidence type="ECO:0000313" key="6">
    <source>
        <dbReference type="Proteomes" id="UP000541352"/>
    </source>
</evidence>
<evidence type="ECO:0000259" key="4">
    <source>
        <dbReference type="Pfam" id="PF08241"/>
    </source>
</evidence>
<dbReference type="Proteomes" id="UP000541352">
    <property type="component" value="Unassembled WGS sequence"/>
</dbReference>
<protein>
    <submittedName>
        <fullName evidence="5">Ubiquinone/menaquinone biosynthesis C-methylase UbiE</fullName>
    </submittedName>
</protein>
<dbReference type="GO" id="GO:0032259">
    <property type="term" value="P:methylation"/>
    <property type="evidence" value="ECO:0007669"/>
    <property type="project" value="UniProtKB-KW"/>
</dbReference>
<feature type="domain" description="Methyltransferase type 11" evidence="4">
    <location>
        <begin position="47"/>
        <end position="142"/>
    </location>
</feature>
<name>A0A7W5ZGL3_9BACT</name>
<gene>
    <name evidence="5" type="ORF">FHS57_000137</name>
</gene>
<keyword evidence="5" id="KW-0830">Ubiquinone</keyword>
<dbReference type="EMBL" id="JACIBY010000001">
    <property type="protein sequence ID" value="MBB3836155.1"/>
    <property type="molecule type" value="Genomic_DNA"/>
</dbReference>
<evidence type="ECO:0000313" key="5">
    <source>
        <dbReference type="EMBL" id="MBB3836155.1"/>
    </source>
</evidence>
<proteinExistence type="predicted"/>
<dbReference type="Pfam" id="PF08241">
    <property type="entry name" value="Methyltransf_11"/>
    <property type="match status" value="1"/>
</dbReference>
<dbReference type="RefSeq" id="WP_183970940.1">
    <property type="nucleotide sequence ID" value="NZ_JACIBY010000001.1"/>
</dbReference>
<dbReference type="SUPFAM" id="SSF53335">
    <property type="entry name" value="S-adenosyl-L-methionine-dependent methyltransferases"/>
    <property type="match status" value="1"/>
</dbReference>
<dbReference type="InterPro" id="IPR029063">
    <property type="entry name" value="SAM-dependent_MTases_sf"/>
</dbReference>
<reference evidence="5 6" key="1">
    <citation type="submission" date="2020-08" db="EMBL/GenBank/DDBJ databases">
        <title>Genomic Encyclopedia of Type Strains, Phase IV (KMG-IV): sequencing the most valuable type-strain genomes for metagenomic binning, comparative biology and taxonomic classification.</title>
        <authorList>
            <person name="Goeker M."/>
        </authorList>
    </citation>
    <scope>NUCLEOTIDE SEQUENCE [LARGE SCALE GENOMIC DNA]</scope>
    <source>
        <strain evidence="5 6">DSM 17976</strain>
    </source>
</reference>
<keyword evidence="6" id="KW-1185">Reference proteome</keyword>
<comment type="caution">
    <text evidence="5">The sequence shown here is derived from an EMBL/GenBank/DDBJ whole genome shotgun (WGS) entry which is preliminary data.</text>
</comment>
<evidence type="ECO:0000256" key="2">
    <source>
        <dbReference type="ARBA" id="ARBA00022679"/>
    </source>
</evidence>
<keyword evidence="2" id="KW-0808">Transferase</keyword>
<dbReference type="AlphaFoldDB" id="A0A7W5ZGL3"/>
<dbReference type="Gene3D" id="3.40.50.150">
    <property type="entry name" value="Vaccinia Virus protein VP39"/>
    <property type="match status" value="1"/>
</dbReference>
<keyword evidence="1 5" id="KW-0489">Methyltransferase</keyword>
<dbReference type="PANTHER" id="PTHR43464:SF19">
    <property type="entry name" value="UBIQUINONE BIOSYNTHESIS O-METHYLTRANSFERASE, MITOCHONDRIAL"/>
    <property type="match status" value="1"/>
</dbReference>
<sequence>MKDLILKAYEQMAVKYSELIEYKPHNAHYDRPNTLRLLPDVAGKKILDAACGPGKYAEALLAQGAEVTGFDLSPTMVSLAKQRNPQHQDNFYVHDLATPFEQLSDGSFDIVLCALALHYLPDWTLTIQEFCRVLTPQGLLVVSIEHPFFEYNYFKSTNYFDIEHVKCVWKGFGQPVEINSFRRPLNECIAPLTDNGFYIDKLVEPKPTPEFEALDPKHFKELNEFPAFMCIRAVKK</sequence>
<accession>A0A7W5ZGL3</accession>
<evidence type="ECO:0000256" key="3">
    <source>
        <dbReference type="ARBA" id="ARBA00022691"/>
    </source>
</evidence>